<evidence type="ECO:0000313" key="3">
    <source>
        <dbReference type="Proteomes" id="UP000641454"/>
    </source>
</evidence>
<feature type="coiled-coil region" evidence="1">
    <location>
        <begin position="32"/>
        <end position="59"/>
    </location>
</feature>
<protein>
    <submittedName>
        <fullName evidence="2">Uncharacterized protein</fullName>
    </submittedName>
</protein>
<dbReference type="RefSeq" id="WP_187021558.1">
    <property type="nucleotide sequence ID" value="NZ_JACRUK010000079.1"/>
</dbReference>
<sequence length="235" mass="27555">MKILSENSPFKMLPLEMIEYQRMIFDAIRITFEMIENEYSLLEEKLNKISQENSVKENTSQIFASAWAIVDHSSRLIKLFQKLPSESNHKVLENILLVNAFRNTIQHLHERIDESMFENKSPYYGILVWHHKNMITEELTPKILVSGLTFGFSVNFKMPEISELNQEISSITIQTFDKKKVISMDLSLLLENIKSLCITNEEKLGKFFKTQGWKLCDWSKRQDIMINIKSENNTN</sequence>
<gene>
    <name evidence="2" type="ORF">H8R25_17300</name>
</gene>
<proteinExistence type="predicted"/>
<evidence type="ECO:0000256" key="1">
    <source>
        <dbReference type="SAM" id="Coils"/>
    </source>
</evidence>
<dbReference type="AlphaFoldDB" id="A0A923SH20"/>
<organism evidence="2 3">
    <name type="scientific">Flavobacterium muglaense</name>
    <dbReference type="NCBI Taxonomy" id="2764716"/>
    <lineage>
        <taxon>Bacteria</taxon>
        <taxon>Pseudomonadati</taxon>
        <taxon>Bacteroidota</taxon>
        <taxon>Flavobacteriia</taxon>
        <taxon>Flavobacteriales</taxon>
        <taxon>Flavobacteriaceae</taxon>
        <taxon>Flavobacterium</taxon>
    </lineage>
</organism>
<name>A0A923SH20_9FLAO</name>
<keyword evidence="1" id="KW-0175">Coiled coil</keyword>
<evidence type="ECO:0000313" key="2">
    <source>
        <dbReference type="EMBL" id="MBC5846175.1"/>
    </source>
</evidence>
<accession>A0A923SH20</accession>
<reference evidence="2 3" key="1">
    <citation type="submission" date="2020-08" db="EMBL/GenBank/DDBJ databases">
        <title>Description of novel Flavobacterium F-392 isolate.</title>
        <authorList>
            <person name="Saticioglu I.B."/>
            <person name="Duman M."/>
            <person name="Altun S."/>
        </authorList>
    </citation>
    <scope>NUCLEOTIDE SEQUENCE [LARGE SCALE GENOMIC DNA]</scope>
    <source>
        <strain evidence="2 3">F-392</strain>
    </source>
</reference>
<dbReference type="EMBL" id="JACRUL010000080">
    <property type="protein sequence ID" value="MBC5846175.1"/>
    <property type="molecule type" value="Genomic_DNA"/>
</dbReference>
<dbReference type="Proteomes" id="UP000641454">
    <property type="component" value="Unassembled WGS sequence"/>
</dbReference>
<comment type="caution">
    <text evidence="2">The sequence shown here is derived from an EMBL/GenBank/DDBJ whole genome shotgun (WGS) entry which is preliminary data.</text>
</comment>
<keyword evidence="3" id="KW-1185">Reference proteome</keyword>